<feature type="transmembrane region" description="Helical" evidence="6">
    <location>
        <begin position="187"/>
        <end position="206"/>
    </location>
</feature>
<evidence type="ECO:0000256" key="5">
    <source>
        <dbReference type="SAM" id="MobiDB-lite"/>
    </source>
</evidence>
<dbReference type="PROSITE" id="PS00202">
    <property type="entry name" value="RUBREDOXIN"/>
    <property type="match status" value="1"/>
</dbReference>
<dbReference type="PRINTS" id="PR00163">
    <property type="entry name" value="RUBREDOXIN"/>
</dbReference>
<dbReference type="PANTHER" id="PTHR47627">
    <property type="entry name" value="RUBREDOXIN"/>
    <property type="match status" value="1"/>
</dbReference>
<proteinExistence type="predicted"/>
<dbReference type="PANTHER" id="PTHR47627:SF1">
    <property type="entry name" value="RUBREDOXIN-1-RELATED"/>
    <property type="match status" value="1"/>
</dbReference>
<feature type="region of interest" description="Disordered" evidence="5">
    <location>
        <begin position="58"/>
        <end position="94"/>
    </location>
</feature>
<keyword evidence="8" id="KW-1185">Reference proteome</keyword>
<evidence type="ECO:0000256" key="6">
    <source>
        <dbReference type="SAM" id="Phobius"/>
    </source>
</evidence>
<keyword evidence="1" id="KW-0813">Transport</keyword>
<dbReference type="InterPro" id="IPR024935">
    <property type="entry name" value="Rubredoxin_dom"/>
</dbReference>
<evidence type="ECO:0000256" key="4">
    <source>
        <dbReference type="ARBA" id="ARBA00023004"/>
    </source>
</evidence>
<reference evidence="9" key="1">
    <citation type="submission" date="2025-08" db="UniProtKB">
        <authorList>
            <consortium name="RefSeq"/>
        </authorList>
    </citation>
    <scope>IDENTIFICATION</scope>
    <source>
        <tissue evidence="9">Fruit stalk</tissue>
    </source>
</reference>
<dbReference type="GO" id="GO:0009055">
    <property type="term" value="F:electron transfer activity"/>
    <property type="evidence" value="ECO:0007669"/>
    <property type="project" value="TreeGrafter"/>
</dbReference>
<dbReference type="GeneID" id="111277214"/>
<evidence type="ECO:0000256" key="3">
    <source>
        <dbReference type="ARBA" id="ARBA00022982"/>
    </source>
</evidence>
<dbReference type="GO" id="GO:0009507">
    <property type="term" value="C:chloroplast"/>
    <property type="evidence" value="ECO:0007669"/>
    <property type="project" value="TreeGrafter"/>
</dbReference>
<dbReference type="OrthoDB" id="6379857at2759"/>
<dbReference type="AlphaFoldDB" id="A0A6P5WTR3"/>
<dbReference type="GO" id="GO:0043448">
    <property type="term" value="P:alkane catabolic process"/>
    <property type="evidence" value="ECO:0007669"/>
    <property type="project" value="TreeGrafter"/>
</dbReference>
<dbReference type="FunFam" id="2.20.28.10:FF:000001">
    <property type="entry name" value="Rubredoxin"/>
    <property type="match status" value="1"/>
</dbReference>
<keyword evidence="3" id="KW-0249">Electron transport</keyword>
<evidence type="ECO:0000313" key="9">
    <source>
        <dbReference type="RefSeq" id="XP_022719213.1"/>
    </source>
</evidence>
<evidence type="ECO:0000259" key="7">
    <source>
        <dbReference type="PROSITE" id="PS50903"/>
    </source>
</evidence>
<keyword evidence="6" id="KW-0472">Membrane</keyword>
<dbReference type="InterPro" id="IPR050526">
    <property type="entry name" value="Rubredoxin_ET"/>
</dbReference>
<dbReference type="Proteomes" id="UP000515121">
    <property type="component" value="Unplaced"/>
</dbReference>
<sequence>MASATTRLTFPFHHLTQPSLKPQKPHLLISPKLPTISLNIKHHKKQLHFTIHSIDVSKEDSQGMPVSDQENQFPPPPPPPPPPAPKETTAKEEKFDKRRLEEKFAVLNTGIYECRSCGYKYDEAVGDPSYPIPPGFQFDKLPDDWRCPTCGAAKSFFESKSVEIAGFAQNQQFGLGGNSLTSGQKALLIYGSLFFFFVLFLSGYFLQ</sequence>
<keyword evidence="6" id="KW-0812">Transmembrane</keyword>
<gene>
    <name evidence="9" type="primary">LOC111277214</name>
</gene>
<dbReference type="Pfam" id="PF00301">
    <property type="entry name" value="Rubredoxin"/>
    <property type="match status" value="1"/>
</dbReference>
<dbReference type="CDD" id="cd00730">
    <property type="entry name" value="rubredoxin"/>
    <property type="match status" value="1"/>
</dbReference>
<organism evidence="8 9">
    <name type="scientific">Durio zibethinus</name>
    <name type="common">Durian</name>
    <dbReference type="NCBI Taxonomy" id="66656"/>
    <lineage>
        <taxon>Eukaryota</taxon>
        <taxon>Viridiplantae</taxon>
        <taxon>Streptophyta</taxon>
        <taxon>Embryophyta</taxon>
        <taxon>Tracheophyta</taxon>
        <taxon>Spermatophyta</taxon>
        <taxon>Magnoliopsida</taxon>
        <taxon>eudicotyledons</taxon>
        <taxon>Gunneridae</taxon>
        <taxon>Pentapetalae</taxon>
        <taxon>rosids</taxon>
        <taxon>malvids</taxon>
        <taxon>Malvales</taxon>
        <taxon>Malvaceae</taxon>
        <taxon>Helicteroideae</taxon>
        <taxon>Durio</taxon>
    </lineage>
</organism>
<evidence type="ECO:0000256" key="2">
    <source>
        <dbReference type="ARBA" id="ARBA00022723"/>
    </source>
</evidence>
<dbReference type="InterPro" id="IPR024934">
    <property type="entry name" value="Rubredoxin-like_dom"/>
</dbReference>
<keyword evidence="4" id="KW-0408">Iron</keyword>
<dbReference type="RefSeq" id="XP_022719213.1">
    <property type="nucleotide sequence ID" value="XM_022863478.1"/>
</dbReference>
<evidence type="ECO:0000256" key="1">
    <source>
        <dbReference type="ARBA" id="ARBA00022448"/>
    </source>
</evidence>
<protein>
    <submittedName>
        <fullName evidence="9">Uncharacterized protein LOC111277214</fullName>
    </submittedName>
</protein>
<dbReference type="SUPFAM" id="SSF57802">
    <property type="entry name" value="Rubredoxin-like"/>
    <property type="match status" value="1"/>
</dbReference>
<feature type="domain" description="Rubredoxin-like" evidence="7">
    <location>
        <begin position="109"/>
        <end position="160"/>
    </location>
</feature>
<feature type="compositionally biased region" description="Pro residues" evidence="5">
    <location>
        <begin position="73"/>
        <end position="85"/>
    </location>
</feature>
<name>A0A6P5WTR3_DURZI</name>
<dbReference type="PROSITE" id="PS50903">
    <property type="entry name" value="RUBREDOXIN_LIKE"/>
    <property type="match status" value="1"/>
</dbReference>
<dbReference type="Gene3D" id="2.20.28.10">
    <property type="match status" value="1"/>
</dbReference>
<keyword evidence="6" id="KW-1133">Transmembrane helix</keyword>
<dbReference type="GO" id="GO:0005506">
    <property type="term" value="F:iron ion binding"/>
    <property type="evidence" value="ECO:0007669"/>
    <property type="project" value="InterPro"/>
</dbReference>
<dbReference type="InterPro" id="IPR018527">
    <property type="entry name" value="Rubredoxin_Fe_BS"/>
</dbReference>
<dbReference type="KEGG" id="dzi:111277214"/>
<evidence type="ECO:0000313" key="8">
    <source>
        <dbReference type="Proteomes" id="UP000515121"/>
    </source>
</evidence>
<accession>A0A6P5WTR3</accession>
<keyword evidence="2" id="KW-0479">Metal-binding</keyword>